<evidence type="ECO:0000256" key="4">
    <source>
        <dbReference type="ARBA" id="ARBA00023002"/>
    </source>
</evidence>
<protein>
    <submittedName>
        <fullName evidence="8">Cytochrome P450</fullName>
    </submittedName>
</protein>
<dbReference type="PANTHER" id="PTHR46206">
    <property type="entry name" value="CYTOCHROME P450"/>
    <property type="match status" value="1"/>
</dbReference>
<evidence type="ECO:0000256" key="2">
    <source>
        <dbReference type="ARBA" id="ARBA00010617"/>
    </source>
</evidence>
<gene>
    <name evidence="8" type="ORF">N656DRAFT_339337</name>
</gene>
<feature type="binding site" description="axial binding residue" evidence="7">
    <location>
        <position position="143"/>
    </location>
    <ligand>
        <name>heme</name>
        <dbReference type="ChEBI" id="CHEBI:30413"/>
    </ligand>
    <ligandPart>
        <name>Fe</name>
        <dbReference type="ChEBI" id="CHEBI:18248"/>
    </ligandPart>
</feature>
<keyword evidence="4" id="KW-0560">Oxidoreductase</keyword>
<evidence type="ECO:0000256" key="5">
    <source>
        <dbReference type="ARBA" id="ARBA00023004"/>
    </source>
</evidence>
<evidence type="ECO:0000256" key="6">
    <source>
        <dbReference type="ARBA" id="ARBA00023033"/>
    </source>
</evidence>
<dbReference type="SUPFAM" id="SSF48264">
    <property type="entry name" value="Cytochrome P450"/>
    <property type="match status" value="1"/>
</dbReference>
<name>A0AAN6T9Y2_9PEZI</name>
<dbReference type="InterPro" id="IPR036396">
    <property type="entry name" value="Cyt_P450_sf"/>
</dbReference>
<comment type="caution">
    <text evidence="8">The sequence shown here is derived from an EMBL/GenBank/DDBJ whole genome shotgun (WGS) entry which is preliminary data.</text>
</comment>
<evidence type="ECO:0000313" key="9">
    <source>
        <dbReference type="Proteomes" id="UP001302812"/>
    </source>
</evidence>
<keyword evidence="9" id="KW-1185">Reference proteome</keyword>
<comment type="cofactor">
    <cofactor evidence="1 7">
        <name>heme</name>
        <dbReference type="ChEBI" id="CHEBI:30413"/>
    </cofactor>
</comment>
<keyword evidence="3 7" id="KW-0479">Metal-binding</keyword>
<dbReference type="RefSeq" id="XP_064667009.1">
    <property type="nucleotide sequence ID" value="XM_064809299.1"/>
</dbReference>
<evidence type="ECO:0000256" key="1">
    <source>
        <dbReference type="ARBA" id="ARBA00001971"/>
    </source>
</evidence>
<dbReference type="GeneID" id="89933422"/>
<dbReference type="Proteomes" id="UP001302812">
    <property type="component" value="Unassembled WGS sequence"/>
</dbReference>
<dbReference type="PANTHER" id="PTHR46206:SF7">
    <property type="entry name" value="P450, PUTATIVE (EUROFUNG)-RELATED"/>
    <property type="match status" value="1"/>
</dbReference>
<reference evidence="8" key="1">
    <citation type="journal article" date="2023" name="Mol. Phylogenet. Evol.">
        <title>Genome-scale phylogeny and comparative genomics of the fungal order Sordariales.</title>
        <authorList>
            <person name="Hensen N."/>
            <person name="Bonometti L."/>
            <person name="Westerberg I."/>
            <person name="Brannstrom I.O."/>
            <person name="Guillou S."/>
            <person name="Cros-Aarteil S."/>
            <person name="Calhoun S."/>
            <person name="Haridas S."/>
            <person name="Kuo A."/>
            <person name="Mondo S."/>
            <person name="Pangilinan J."/>
            <person name="Riley R."/>
            <person name="LaButti K."/>
            <person name="Andreopoulos B."/>
            <person name="Lipzen A."/>
            <person name="Chen C."/>
            <person name="Yan M."/>
            <person name="Daum C."/>
            <person name="Ng V."/>
            <person name="Clum A."/>
            <person name="Steindorff A."/>
            <person name="Ohm R.A."/>
            <person name="Martin F."/>
            <person name="Silar P."/>
            <person name="Natvig D.O."/>
            <person name="Lalanne C."/>
            <person name="Gautier V."/>
            <person name="Ament-Velasquez S.L."/>
            <person name="Kruys A."/>
            <person name="Hutchinson M.I."/>
            <person name="Powell A.J."/>
            <person name="Barry K."/>
            <person name="Miller A.N."/>
            <person name="Grigoriev I.V."/>
            <person name="Debuchy R."/>
            <person name="Gladieux P."/>
            <person name="Hiltunen Thoren M."/>
            <person name="Johannesson H."/>
        </authorList>
    </citation>
    <scope>NUCLEOTIDE SEQUENCE</scope>
    <source>
        <strain evidence="8">CBS 508.74</strain>
    </source>
</reference>
<dbReference type="Gene3D" id="1.10.630.10">
    <property type="entry name" value="Cytochrome P450"/>
    <property type="match status" value="1"/>
</dbReference>
<dbReference type="Pfam" id="PF00067">
    <property type="entry name" value="p450"/>
    <property type="match status" value="1"/>
</dbReference>
<dbReference type="AlphaFoldDB" id="A0AAN6T9Y2"/>
<proteinExistence type="inferred from homology"/>
<dbReference type="InterPro" id="IPR001128">
    <property type="entry name" value="Cyt_P450"/>
</dbReference>
<sequence length="201" mass="22955">MPEFVEPLRSEAQVALAQTNGEWQFSTTKKLARLDSFLKESQRLNQSTFLGFHRKVMSPIKLSDNTTILHPGITISMPGYAMARDSAFYGDDDPLRFNRLRFYLPYKEEDDISTTSSTDHARHLDYTGIEPGNISWGSGRFTCPGRWYAAAMIKLILASLLLDYDVSFPPGQTERPQNVKYDTELLPDFGQRIVLRKRRVA</sequence>
<keyword evidence="7" id="KW-0349">Heme</keyword>
<reference evidence="8" key="2">
    <citation type="submission" date="2023-05" db="EMBL/GenBank/DDBJ databases">
        <authorList>
            <consortium name="Lawrence Berkeley National Laboratory"/>
            <person name="Steindorff A."/>
            <person name="Hensen N."/>
            <person name="Bonometti L."/>
            <person name="Westerberg I."/>
            <person name="Brannstrom I.O."/>
            <person name="Guillou S."/>
            <person name="Cros-Aarteil S."/>
            <person name="Calhoun S."/>
            <person name="Haridas S."/>
            <person name="Kuo A."/>
            <person name="Mondo S."/>
            <person name="Pangilinan J."/>
            <person name="Riley R."/>
            <person name="Labutti K."/>
            <person name="Andreopoulos B."/>
            <person name="Lipzen A."/>
            <person name="Chen C."/>
            <person name="Yanf M."/>
            <person name="Daum C."/>
            <person name="Ng V."/>
            <person name="Clum A."/>
            <person name="Ohm R."/>
            <person name="Martin F."/>
            <person name="Silar P."/>
            <person name="Natvig D."/>
            <person name="Lalanne C."/>
            <person name="Gautier V."/>
            <person name="Ament-Velasquez S.L."/>
            <person name="Kruys A."/>
            <person name="Hutchinson M.I."/>
            <person name="Powell A.J."/>
            <person name="Barry K."/>
            <person name="Miller A.N."/>
            <person name="Grigoriev I.V."/>
            <person name="Debuchy R."/>
            <person name="Gladieux P."/>
            <person name="Thoren M.H."/>
            <person name="Johannesson H."/>
        </authorList>
    </citation>
    <scope>NUCLEOTIDE SEQUENCE</scope>
    <source>
        <strain evidence="8">CBS 508.74</strain>
    </source>
</reference>
<keyword evidence="6" id="KW-0503">Monooxygenase</keyword>
<dbReference type="GO" id="GO:0020037">
    <property type="term" value="F:heme binding"/>
    <property type="evidence" value="ECO:0007669"/>
    <property type="project" value="InterPro"/>
</dbReference>
<dbReference type="EMBL" id="MU853356">
    <property type="protein sequence ID" value="KAK4109439.1"/>
    <property type="molecule type" value="Genomic_DNA"/>
</dbReference>
<evidence type="ECO:0000313" key="8">
    <source>
        <dbReference type="EMBL" id="KAK4109439.1"/>
    </source>
</evidence>
<accession>A0AAN6T9Y2</accession>
<dbReference type="PRINTS" id="PR00465">
    <property type="entry name" value="EP450IV"/>
</dbReference>
<comment type="similarity">
    <text evidence="2">Belongs to the cytochrome P450 family.</text>
</comment>
<keyword evidence="5 7" id="KW-0408">Iron</keyword>
<dbReference type="GO" id="GO:0005506">
    <property type="term" value="F:iron ion binding"/>
    <property type="evidence" value="ECO:0007669"/>
    <property type="project" value="InterPro"/>
</dbReference>
<dbReference type="GO" id="GO:0004497">
    <property type="term" value="F:monooxygenase activity"/>
    <property type="evidence" value="ECO:0007669"/>
    <property type="project" value="UniProtKB-KW"/>
</dbReference>
<dbReference type="GO" id="GO:0016705">
    <property type="term" value="F:oxidoreductase activity, acting on paired donors, with incorporation or reduction of molecular oxygen"/>
    <property type="evidence" value="ECO:0007669"/>
    <property type="project" value="InterPro"/>
</dbReference>
<evidence type="ECO:0000256" key="7">
    <source>
        <dbReference type="PIRSR" id="PIRSR602403-1"/>
    </source>
</evidence>
<dbReference type="InterPro" id="IPR002403">
    <property type="entry name" value="Cyt_P450_E_grp-IV"/>
</dbReference>
<organism evidence="8 9">
    <name type="scientific">Canariomyces notabilis</name>
    <dbReference type="NCBI Taxonomy" id="2074819"/>
    <lineage>
        <taxon>Eukaryota</taxon>
        <taxon>Fungi</taxon>
        <taxon>Dikarya</taxon>
        <taxon>Ascomycota</taxon>
        <taxon>Pezizomycotina</taxon>
        <taxon>Sordariomycetes</taxon>
        <taxon>Sordariomycetidae</taxon>
        <taxon>Sordariales</taxon>
        <taxon>Chaetomiaceae</taxon>
        <taxon>Canariomyces</taxon>
    </lineage>
</organism>
<evidence type="ECO:0000256" key="3">
    <source>
        <dbReference type="ARBA" id="ARBA00022723"/>
    </source>
</evidence>